<accession>A0AA88CZZ9</accession>
<gene>
    <name evidence="1" type="ORF">TIFTF001_010579</name>
</gene>
<evidence type="ECO:0000313" key="2">
    <source>
        <dbReference type="Proteomes" id="UP001187192"/>
    </source>
</evidence>
<organism evidence="1 2">
    <name type="scientific">Ficus carica</name>
    <name type="common">Common fig</name>
    <dbReference type="NCBI Taxonomy" id="3494"/>
    <lineage>
        <taxon>Eukaryota</taxon>
        <taxon>Viridiplantae</taxon>
        <taxon>Streptophyta</taxon>
        <taxon>Embryophyta</taxon>
        <taxon>Tracheophyta</taxon>
        <taxon>Spermatophyta</taxon>
        <taxon>Magnoliopsida</taxon>
        <taxon>eudicotyledons</taxon>
        <taxon>Gunneridae</taxon>
        <taxon>Pentapetalae</taxon>
        <taxon>rosids</taxon>
        <taxon>fabids</taxon>
        <taxon>Rosales</taxon>
        <taxon>Moraceae</taxon>
        <taxon>Ficeae</taxon>
        <taxon>Ficus</taxon>
    </lineage>
</organism>
<dbReference type="AlphaFoldDB" id="A0AA88CZZ9"/>
<keyword evidence="2" id="KW-1185">Reference proteome</keyword>
<reference evidence="1" key="1">
    <citation type="submission" date="2023-07" db="EMBL/GenBank/DDBJ databases">
        <title>draft genome sequence of fig (Ficus carica).</title>
        <authorList>
            <person name="Takahashi T."/>
            <person name="Nishimura K."/>
        </authorList>
    </citation>
    <scope>NUCLEOTIDE SEQUENCE</scope>
</reference>
<protein>
    <recommendedName>
        <fullName evidence="3">C2 domain-containing protein</fullName>
    </recommendedName>
</protein>
<sequence length="208" mass="23276">MNIHNGHDDDPRHTTPYLKKRMISNIPASLTLQKQPRPPPIGKEDLVLCLRLLKAEGIDPPGRANPSVPKRLYCAVFSGALEPRGVEFWSQMVQGRPDPCWNAKWDLKLQAHPNCSEYFSTLRVEVLGFSSDGPEGPGTSTGLVLVGRAEVRLPTKLCKQKFHMLQLLRPEGARFKAEGTIGLTLELMPLNEAERRAKAQLLRNFGYN</sequence>
<proteinExistence type="predicted"/>
<evidence type="ECO:0008006" key="3">
    <source>
        <dbReference type="Google" id="ProtNLM"/>
    </source>
</evidence>
<dbReference type="PANTHER" id="PTHR38365">
    <property type="entry name" value="C2 DOMAIN-CONTAINING PROTEIN-RELATED"/>
    <property type="match status" value="1"/>
</dbReference>
<dbReference type="EMBL" id="BTGU01000012">
    <property type="protein sequence ID" value="GMN41348.1"/>
    <property type="molecule type" value="Genomic_DNA"/>
</dbReference>
<name>A0AA88CZZ9_FICCA</name>
<dbReference type="Proteomes" id="UP001187192">
    <property type="component" value="Unassembled WGS sequence"/>
</dbReference>
<dbReference type="PANTHER" id="PTHR38365:SF1">
    <property type="entry name" value="C2 DOMAIN-CONTAINING PROTEIN"/>
    <property type="match status" value="1"/>
</dbReference>
<evidence type="ECO:0000313" key="1">
    <source>
        <dbReference type="EMBL" id="GMN41348.1"/>
    </source>
</evidence>
<comment type="caution">
    <text evidence="1">The sequence shown here is derived from an EMBL/GenBank/DDBJ whole genome shotgun (WGS) entry which is preliminary data.</text>
</comment>